<name>A0A9W6DFI5_9FIRM</name>
<dbReference type="PANTHER" id="PTHR21180">
    <property type="entry name" value="ENDONUCLEASE/EXONUCLEASE/PHOSPHATASE FAMILY DOMAIN-CONTAINING PROTEIN 1"/>
    <property type="match status" value="1"/>
</dbReference>
<dbReference type="SUPFAM" id="SSF47781">
    <property type="entry name" value="RuvA domain 2-like"/>
    <property type="match status" value="2"/>
</dbReference>
<organism evidence="2 3">
    <name type="scientific">Vallitalea longa</name>
    <dbReference type="NCBI Taxonomy" id="2936439"/>
    <lineage>
        <taxon>Bacteria</taxon>
        <taxon>Bacillati</taxon>
        <taxon>Bacillota</taxon>
        <taxon>Clostridia</taxon>
        <taxon>Lachnospirales</taxon>
        <taxon>Vallitaleaceae</taxon>
        <taxon>Vallitalea</taxon>
    </lineage>
</organism>
<dbReference type="InterPro" id="IPR010994">
    <property type="entry name" value="RuvA_2-like"/>
</dbReference>
<dbReference type="SMART" id="SM00318">
    <property type="entry name" value="SNc"/>
    <property type="match status" value="1"/>
</dbReference>
<dbReference type="Pfam" id="PF12836">
    <property type="entry name" value="HHH_3"/>
    <property type="match status" value="2"/>
</dbReference>
<dbReference type="InterPro" id="IPR051675">
    <property type="entry name" value="Endo/Exo/Phosphatase_dom_1"/>
</dbReference>
<dbReference type="SUPFAM" id="SSF50199">
    <property type="entry name" value="Staphylococcal nuclease"/>
    <property type="match status" value="1"/>
</dbReference>
<dbReference type="GO" id="GO:0005886">
    <property type="term" value="C:plasma membrane"/>
    <property type="evidence" value="ECO:0007669"/>
    <property type="project" value="TreeGrafter"/>
</dbReference>
<proteinExistence type="predicted"/>
<dbReference type="EMBL" id="BRLB01000002">
    <property type="protein sequence ID" value="GKX28744.1"/>
    <property type="molecule type" value="Genomic_DNA"/>
</dbReference>
<dbReference type="PANTHER" id="PTHR21180:SF32">
    <property type="entry name" value="ENDONUCLEASE_EXONUCLEASE_PHOSPHATASE FAMILY DOMAIN-CONTAINING PROTEIN 1"/>
    <property type="match status" value="1"/>
</dbReference>
<dbReference type="RefSeq" id="WP_281813461.1">
    <property type="nucleotide sequence ID" value="NZ_BRLB01000002.1"/>
</dbReference>
<dbReference type="Proteomes" id="UP001144256">
    <property type="component" value="Unassembled WGS sequence"/>
</dbReference>
<accession>A0A9W6DFI5</accession>
<feature type="domain" description="TNase-like" evidence="1">
    <location>
        <begin position="40"/>
        <end position="165"/>
    </location>
</feature>
<comment type="caution">
    <text evidence="2">The sequence shown here is derived from an EMBL/GenBank/DDBJ whole genome shotgun (WGS) entry which is preliminary data.</text>
</comment>
<dbReference type="InterPro" id="IPR016071">
    <property type="entry name" value="Staphylococal_nuclease_OB-fold"/>
</dbReference>
<evidence type="ECO:0000259" key="1">
    <source>
        <dbReference type="SMART" id="SM00318"/>
    </source>
</evidence>
<dbReference type="SUPFAM" id="SSF81585">
    <property type="entry name" value="PsbU/PolX domain-like"/>
    <property type="match status" value="1"/>
</dbReference>
<keyword evidence="3" id="KW-1185">Reference proteome</keyword>
<evidence type="ECO:0000313" key="3">
    <source>
        <dbReference type="Proteomes" id="UP001144256"/>
    </source>
</evidence>
<dbReference type="Pfam" id="PF00565">
    <property type="entry name" value="SNase"/>
    <property type="match status" value="1"/>
</dbReference>
<protein>
    <recommendedName>
        <fullName evidence="1">TNase-like domain-containing protein</fullName>
    </recommendedName>
</protein>
<reference evidence="2" key="1">
    <citation type="submission" date="2022-06" db="EMBL/GenBank/DDBJ databases">
        <title>Vallitalea longa sp. nov., an anaerobic bacterium isolated from marine sediment.</title>
        <authorList>
            <person name="Hirano S."/>
            <person name="Terahara T."/>
            <person name="Mori K."/>
            <person name="Hamada M."/>
            <person name="Matsumoto R."/>
            <person name="Kobayashi T."/>
        </authorList>
    </citation>
    <scope>NUCLEOTIDE SEQUENCE</scope>
    <source>
        <strain evidence="2">SH18-1</strain>
    </source>
</reference>
<evidence type="ECO:0000313" key="2">
    <source>
        <dbReference type="EMBL" id="GKX28744.1"/>
    </source>
</evidence>
<sequence length="575" mass="66998">MKKIFNIIIISIMVIVAINCNNFSSMARSISYNDVDITLAKVVEVISGEAIKVIEENSNSDKSTKLIKMIGIDTDSSMKATEYTYNQLLGKRVMLLPDSNNDTFDKIDRYEYKYVYLAANKSISEELLELGLAKTDTSFEKAEQYDDLVKAQNMAITENKGVWDNYKGKKALVGVNINTATSEELMDILDDTTSEMAYSIVNYRKHNEFNDIKEIKFVNSDFTKEWFDKNRNKMSVVSNIKIASFEELRSLFGNTKIGKELANNIIDYRLFNTLDSINDIRKVPNMYNKFNDIEEYISLYTLTDYEDKDDVKVINLNTASARQIRRTCTISSKRSYDIVKERDKQGYIFKSLGELEKKDLLTRGEILYYSDNLSLFTNLNTAKENELLSLFGCIDISDSSKEKLVDKIIDNKPYVSKKDLDKKNIIPSKYYDMVETYIYASQSELPEYININITDRYKAAELFDIDGKEADKYIKSRKKYKFSKYIKFDYEKYASDFTLYTNINTASKYELENIYGRVYKDNKYQYLRLPADIIDDIIDFREDQPFNSLDEVSEIFSNNKKMSFYNNIKDFIVFY</sequence>
<dbReference type="AlphaFoldDB" id="A0A9W6DFI5"/>
<dbReference type="Gene3D" id="2.40.50.90">
    <property type="match status" value="1"/>
</dbReference>
<dbReference type="InterPro" id="IPR035437">
    <property type="entry name" value="SNase_OB-fold_sf"/>
</dbReference>
<gene>
    <name evidence="2" type="ORF">SH1V18_12240</name>
</gene>